<dbReference type="EMBL" id="BGZK01000300">
    <property type="protein sequence ID" value="GBP35171.1"/>
    <property type="molecule type" value="Genomic_DNA"/>
</dbReference>
<sequence>MCDEEVGKGRPRKFYADHISGIIKKGQILSSRNRRACMKRLMNVSEVKEIYKHVKICSFCRNLLGNRHWIRQKNQISSKSWGLLIPTEEFLYAPEQLEARLLREAYLAFFPKPQLIARIETFLLTIGCRGMARGPPAYGQLTRSRLREHRYPTSALRYTYIAPESHSPTWT</sequence>
<gene>
    <name evidence="1" type="ORF">EVAR_18296_1</name>
</gene>
<accession>A0A4C1V8I1</accession>
<evidence type="ECO:0000313" key="1">
    <source>
        <dbReference type="EMBL" id="GBP35171.1"/>
    </source>
</evidence>
<proteinExistence type="predicted"/>
<protein>
    <submittedName>
        <fullName evidence="1">Uncharacterized protein</fullName>
    </submittedName>
</protein>
<keyword evidence="2" id="KW-1185">Reference proteome</keyword>
<dbReference type="AlphaFoldDB" id="A0A4C1V8I1"/>
<evidence type="ECO:0000313" key="2">
    <source>
        <dbReference type="Proteomes" id="UP000299102"/>
    </source>
</evidence>
<dbReference type="Proteomes" id="UP000299102">
    <property type="component" value="Unassembled WGS sequence"/>
</dbReference>
<dbReference type="OrthoDB" id="425681at2759"/>
<reference evidence="1 2" key="1">
    <citation type="journal article" date="2019" name="Commun. Biol.">
        <title>The bagworm genome reveals a unique fibroin gene that provides high tensile strength.</title>
        <authorList>
            <person name="Kono N."/>
            <person name="Nakamura H."/>
            <person name="Ohtoshi R."/>
            <person name="Tomita M."/>
            <person name="Numata K."/>
            <person name="Arakawa K."/>
        </authorList>
    </citation>
    <scope>NUCLEOTIDE SEQUENCE [LARGE SCALE GENOMIC DNA]</scope>
</reference>
<name>A0A4C1V8I1_EUMVA</name>
<organism evidence="1 2">
    <name type="scientific">Eumeta variegata</name>
    <name type="common">Bagworm moth</name>
    <name type="synonym">Eumeta japonica</name>
    <dbReference type="NCBI Taxonomy" id="151549"/>
    <lineage>
        <taxon>Eukaryota</taxon>
        <taxon>Metazoa</taxon>
        <taxon>Ecdysozoa</taxon>
        <taxon>Arthropoda</taxon>
        <taxon>Hexapoda</taxon>
        <taxon>Insecta</taxon>
        <taxon>Pterygota</taxon>
        <taxon>Neoptera</taxon>
        <taxon>Endopterygota</taxon>
        <taxon>Lepidoptera</taxon>
        <taxon>Glossata</taxon>
        <taxon>Ditrysia</taxon>
        <taxon>Tineoidea</taxon>
        <taxon>Psychidae</taxon>
        <taxon>Oiketicinae</taxon>
        <taxon>Eumeta</taxon>
    </lineage>
</organism>
<comment type="caution">
    <text evidence="1">The sequence shown here is derived from an EMBL/GenBank/DDBJ whole genome shotgun (WGS) entry which is preliminary data.</text>
</comment>